<dbReference type="PANTHER" id="PTHR11802">
    <property type="entry name" value="SERINE PROTEASE FAMILY S10 SERINE CARBOXYPEPTIDASE"/>
    <property type="match status" value="1"/>
</dbReference>
<accession>A0ABV0N2V4</accession>
<comment type="caution">
    <text evidence="3">The sequence shown here is derived from an EMBL/GenBank/DDBJ whole genome shotgun (WGS) entry which is preliminary data.</text>
</comment>
<evidence type="ECO:0000256" key="1">
    <source>
        <dbReference type="ARBA" id="ARBA00009431"/>
    </source>
</evidence>
<feature type="chain" id="PRO_5044983575" description="Carboxypeptidase" evidence="2">
    <location>
        <begin position="21"/>
        <end position="332"/>
    </location>
</feature>
<proteinExistence type="inferred from homology"/>
<keyword evidence="4" id="KW-1185">Reference proteome</keyword>
<comment type="similarity">
    <text evidence="1 2">Belongs to the peptidase S10 family.</text>
</comment>
<sequence length="332" mass="37234">MHAGGFLLCLLSALQLGSRSQYAPDEVTHLPGMTFKTNYRQWSGYLQAGKGKFLHYWFVTSQRNPAKDPLVLWLNGGPGCSSLDGFLSENGPFHVSFLVANHTACVHGSFKQALKLLAFHSQVNDDGATLYENKFSWNTIANVLYLESPAGVGYSYSDDHTYDTDDDQSFFVKFPNFTKNEFFIFGESYGGVYAPTLSLRVATGQAKINFKGFAVGNGLSSFALNDQSLIYFGYYHGLFGEENCCDKGNCNFYNSTSDTCKTLVNVAFGIVYESGLNEYALYLDCEGRRAYHRGYEKAMSHLFRNYRKNLHSYKVLCILTFLCVNQSLFNAM</sequence>
<name>A0ABV0N2V4_9TELE</name>
<protein>
    <recommendedName>
        <fullName evidence="2">Carboxypeptidase</fullName>
        <ecNumber evidence="2">3.4.16.-</ecNumber>
    </recommendedName>
</protein>
<dbReference type="SUPFAM" id="SSF53474">
    <property type="entry name" value="alpha/beta-Hydrolases"/>
    <property type="match status" value="1"/>
</dbReference>
<feature type="signal peptide" evidence="2">
    <location>
        <begin position="1"/>
        <end position="20"/>
    </location>
</feature>
<keyword evidence="2" id="KW-0378">Hydrolase</keyword>
<dbReference type="InterPro" id="IPR001563">
    <property type="entry name" value="Peptidase_S10"/>
</dbReference>
<dbReference type="Proteomes" id="UP001476798">
    <property type="component" value="Unassembled WGS sequence"/>
</dbReference>
<dbReference type="EC" id="3.4.16.-" evidence="2"/>
<dbReference type="InterPro" id="IPR018202">
    <property type="entry name" value="Ser_caboxypep_ser_AS"/>
</dbReference>
<organism evidence="3 4">
    <name type="scientific">Goodea atripinnis</name>
    <dbReference type="NCBI Taxonomy" id="208336"/>
    <lineage>
        <taxon>Eukaryota</taxon>
        <taxon>Metazoa</taxon>
        <taxon>Chordata</taxon>
        <taxon>Craniata</taxon>
        <taxon>Vertebrata</taxon>
        <taxon>Euteleostomi</taxon>
        <taxon>Actinopterygii</taxon>
        <taxon>Neopterygii</taxon>
        <taxon>Teleostei</taxon>
        <taxon>Neoteleostei</taxon>
        <taxon>Acanthomorphata</taxon>
        <taxon>Ovalentaria</taxon>
        <taxon>Atherinomorphae</taxon>
        <taxon>Cyprinodontiformes</taxon>
        <taxon>Goodeidae</taxon>
        <taxon>Goodea</taxon>
    </lineage>
</organism>
<reference evidence="3 4" key="1">
    <citation type="submission" date="2021-06" db="EMBL/GenBank/DDBJ databases">
        <authorList>
            <person name="Palmer J.M."/>
        </authorList>
    </citation>
    <scope>NUCLEOTIDE SEQUENCE [LARGE SCALE GENOMIC DNA]</scope>
    <source>
        <strain evidence="3 4">GA_2019</strain>
        <tissue evidence="3">Muscle</tissue>
    </source>
</reference>
<dbReference type="InterPro" id="IPR029058">
    <property type="entry name" value="AB_hydrolase_fold"/>
</dbReference>
<dbReference type="Pfam" id="PF00450">
    <property type="entry name" value="Peptidase_S10"/>
    <property type="match status" value="1"/>
</dbReference>
<dbReference type="PROSITE" id="PS00131">
    <property type="entry name" value="CARBOXYPEPT_SER_SER"/>
    <property type="match status" value="1"/>
</dbReference>
<dbReference type="PRINTS" id="PR00724">
    <property type="entry name" value="CRBOXYPTASEC"/>
</dbReference>
<dbReference type="EMBL" id="JAHRIO010021831">
    <property type="protein sequence ID" value="MEQ2165722.1"/>
    <property type="molecule type" value="Genomic_DNA"/>
</dbReference>
<evidence type="ECO:0000313" key="3">
    <source>
        <dbReference type="EMBL" id="MEQ2165722.1"/>
    </source>
</evidence>
<evidence type="ECO:0000313" key="4">
    <source>
        <dbReference type="Proteomes" id="UP001476798"/>
    </source>
</evidence>
<keyword evidence="2" id="KW-0121">Carboxypeptidase</keyword>
<gene>
    <name evidence="3" type="ORF">GOODEAATRI_020067</name>
</gene>
<keyword evidence="2" id="KW-0645">Protease</keyword>
<evidence type="ECO:0000256" key="2">
    <source>
        <dbReference type="RuleBase" id="RU361156"/>
    </source>
</evidence>
<dbReference type="Gene3D" id="3.40.50.1820">
    <property type="entry name" value="alpha/beta hydrolase"/>
    <property type="match status" value="1"/>
</dbReference>
<dbReference type="PANTHER" id="PTHR11802:SF434">
    <property type="entry name" value="CARBOXYPEPTIDASE"/>
    <property type="match status" value="1"/>
</dbReference>
<keyword evidence="2" id="KW-0732">Signal</keyword>